<dbReference type="GO" id="GO:0051301">
    <property type="term" value="P:cell division"/>
    <property type="evidence" value="ECO:0007669"/>
    <property type="project" value="UniProtKB-KW"/>
</dbReference>
<organism evidence="8 9">
    <name type="scientific">Coprinopsis marcescibilis</name>
    <name type="common">Agaric fungus</name>
    <name type="synonym">Psathyrella marcescibilis</name>
    <dbReference type="NCBI Taxonomy" id="230819"/>
    <lineage>
        <taxon>Eukaryota</taxon>
        <taxon>Fungi</taxon>
        <taxon>Dikarya</taxon>
        <taxon>Basidiomycota</taxon>
        <taxon>Agaricomycotina</taxon>
        <taxon>Agaricomycetes</taxon>
        <taxon>Agaricomycetidae</taxon>
        <taxon>Agaricales</taxon>
        <taxon>Agaricineae</taxon>
        <taxon>Psathyrellaceae</taxon>
        <taxon>Coprinopsis</taxon>
    </lineage>
</organism>
<feature type="region of interest" description="Disordered" evidence="5">
    <location>
        <begin position="73"/>
        <end position="123"/>
    </location>
</feature>
<sequence length="519" mass="59080">MATNPARLPQRRTLGRGVKVDENATSRHSRHGSNGISRVSAKENVGGVGPVRRALGEVTMAAVNRKAYANVTDVRFPPQQEPVNKLGAGKEKEETGSKRPRSDSSTLAQRVPLGPSRNASVAPAVTTTVRVPSARPKLATAPVAAKRISRSSTLEQAVYEEPAVQEPPARMEVEDELARPTYDDDVDLIANEREVEEMVGVDDESVDEDEPETKEARVWPEVSTDRVKRYEREVQAIRDNFHEEIDMYDTTMVSEYAEDIFQYMEEMEESVMPNPDYMDGQNEITWAMRQTLVDWLLQVHLRYHMLPETLWIAVNIVDRFLTKRVVSLVKLQLVGVTAMFVAAKYEEILAPSVEEFVFMTESGYTKEEILKGERIMLQTLEFKVSHYCSPYSWMRKISKADDYDIQTRTLSKFLTEVTLLDWRFLRVKPSMIAAIGMYCSRRMLGGDWNEAFVYYSGFTEEQLIPGFNMLVQKLAEDNFSKQYVCKKYANKKFLKASCFAIEWALVHLSQNGGEAMVME</sequence>
<keyword evidence="2 4" id="KW-0195">Cyclin</keyword>
<feature type="compositionally biased region" description="Basic and acidic residues" evidence="5">
    <location>
        <begin position="88"/>
        <end position="102"/>
    </location>
</feature>
<comment type="similarity">
    <text evidence="4">Belongs to the cyclin family.</text>
</comment>
<dbReference type="SMART" id="SM00385">
    <property type="entry name" value="CYCLIN"/>
    <property type="match status" value="2"/>
</dbReference>
<evidence type="ECO:0000256" key="3">
    <source>
        <dbReference type="ARBA" id="ARBA00023306"/>
    </source>
</evidence>
<protein>
    <submittedName>
        <fullName evidence="8">Cyclin</fullName>
    </submittedName>
</protein>
<dbReference type="EMBL" id="ML210167">
    <property type="protein sequence ID" value="TFK27205.1"/>
    <property type="molecule type" value="Genomic_DNA"/>
</dbReference>
<evidence type="ECO:0000313" key="9">
    <source>
        <dbReference type="Proteomes" id="UP000307440"/>
    </source>
</evidence>
<evidence type="ECO:0000256" key="2">
    <source>
        <dbReference type="ARBA" id="ARBA00023127"/>
    </source>
</evidence>
<keyword evidence="1" id="KW-0132">Cell division</keyword>
<dbReference type="InterPro" id="IPR036915">
    <property type="entry name" value="Cyclin-like_sf"/>
</dbReference>
<evidence type="ECO:0000256" key="5">
    <source>
        <dbReference type="SAM" id="MobiDB-lite"/>
    </source>
</evidence>
<feature type="domain" description="Cyclin-like" evidence="6">
    <location>
        <begin position="294"/>
        <end position="378"/>
    </location>
</feature>
<dbReference type="InterPro" id="IPR048258">
    <property type="entry name" value="Cyclins_cyclin-box"/>
</dbReference>
<dbReference type="Pfam" id="PF02984">
    <property type="entry name" value="Cyclin_C"/>
    <property type="match status" value="1"/>
</dbReference>
<dbReference type="OrthoDB" id="5590282at2759"/>
<dbReference type="PANTHER" id="PTHR10177">
    <property type="entry name" value="CYCLINS"/>
    <property type="match status" value="1"/>
</dbReference>
<feature type="domain" description="Cyclin C-terminal" evidence="7">
    <location>
        <begin position="388"/>
        <end position="502"/>
    </location>
</feature>
<evidence type="ECO:0000259" key="6">
    <source>
        <dbReference type="SMART" id="SM00385"/>
    </source>
</evidence>
<dbReference type="AlphaFoldDB" id="A0A5C3L379"/>
<dbReference type="PROSITE" id="PS00292">
    <property type="entry name" value="CYCLINS"/>
    <property type="match status" value="1"/>
</dbReference>
<reference evidence="8 9" key="1">
    <citation type="journal article" date="2019" name="Nat. Ecol. Evol.">
        <title>Megaphylogeny resolves global patterns of mushroom evolution.</title>
        <authorList>
            <person name="Varga T."/>
            <person name="Krizsan K."/>
            <person name="Foldi C."/>
            <person name="Dima B."/>
            <person name="Sanchez-Garcia M."/>
            <person name="Sanchez-Ramirez S."/>
            <person name="Szollosi G.J."/>
            <person name="Szarkandi J.G."/>
            <person name="Papp V."/>
            <person name="Albert L."/>
            <person name="Andreopoulos W."/>
            <person name="Angelini C."/>
            <person name="Antonin V."/>
            <person name="Barry K.W."/>
            <person name="Bougher N.L."/>
            <person name="Buchanan P."/>
            <person name="Buyck B."/>
            <person name="Bense V."/>
            <person name="Catcheside P."/>
            <person name="Chovatia M."/>
            <person name="Cooper J."/>
            <person name="Damon W."/>
            <person name="Desjardin D."/>
            <person name="Finy P."/>
            <person name="Geml J."/>
            <person name="Haridas S."/>
            <person name="Hughes K."/>
            <person name="Justo A."/>
            <person name="Karasinski D."/>
            <person name="Kautmanova I."/>
            <person name="Kiss B."/>
            <person name="Kocsube S."/>
            <person name="Kotiranta H."/>
            <person name="LaButti K.M."/>
            <person name="Lechner B.E."/>
            <person name="Liimatainen K."/>
            <person name="Lipzen A."/>
            <person name="Lukacs Z."/>
            <person name="Mihaltcheva S."/>
            <person name="Morgado L.N."/>
            <person name="Niskanen T."/>
            <person name="Noordeloos M.E."/>
            <person name="Ohm R.A."/>
            <person name="Ortiz-Santana B."/>
            <person name="Ovrebo C."/>
            <person name="Racz N."/>
            <person name="Riley R."/>
            <person name="Savchenko A."/>
            <person name="Shiryaev A."/>
            <person name="Soop K."/>
            <person name="Spirin V."/>
            <person name="Szebenyi C."/>
            <person name="Tomsovsky M."/>
            <person name="Tulloss R.E."/>
            <person name="Uehling J."/>
            <person name="Grigoriev I.V."/>
            <person name="Vagvolgyi C."/>
            <person name="Papp T."/>
            <person name="Martin F.M."/>
            <person name="Miettinen O."/>
            <person name="Hibbett D.S."/>
            <person name="Nagy L.G."/>
        </authorList>
    </citation>
    <scope>NUCLEOTIDE SEQUENCE [LARGE SCALE GENOMIC DNA]</scope>
    <source>
        <strain evidence="8 9">CBS 121175</strain>
    </source>
</reference>
<feature type="domain" description="Cyclin-like" evidence="6">
    <location>
        <begin position="392"/>
        <end position="472"/>
    </location>
</feature>
<evidence type="ECO:0000256" key="4">
    <source>
        <dbReference type="RuleBase" id="RU000383"/>
    </source>
</evidence>
<dbReference type="Gene3D" id="1.10.472.10">
    <property type="entry name" value="Cyclin-like"/>
    <property type="match status" value="2"/>
</dbReference>
<evidence type="ECO:0000256" key="1">
    <source>
        <dbReference type="ARBA" id="ARBA00022618"/>
    </source>
</evidence>
<dbReference type="InterPro" id="IPR013763">
    <property type="entry name" value="Cyclin-like_dom"/>
</dbReference>
<dbReference type="SMART" id="SM01332">
    <property type="entry name" value="Cyclin_C"/>
    <property type="match status" value="1"/>
</dbReference>
<dbReference type="FunFam" id="1.10.472.10:FF:000001">
    <property type="entry name" value="G2/mitotic-specific cyclin"/>
    <property type="match status" value="1"/>
</dbReference>
<dbReference type="CDD" id="cd20512">
    <property type="entry name" value="CYCLIN_CLBs_yeast_rpt2"/>
    <property type="match status" value="1"/>
</dbReference>
<keyword evidence="9" id="KW-1185">Reference proteome</keyword>
<dbReference type="STRING" id="230819.A0A5C3L379"/>
<feature type="region of interest" description="Disordered" evidence="5">
    <location>
        <begin position="197"/>
        <end position="218"/>
    </location>
</feature>
<keyword evidence="3" id="KW-0131">Cell cycle</keyword>
<feature type="region of interest" description="Disordered" evidence="5">
    <location>
        <begin position="1"/>
        <end position="50"/>
    </location>
</feature>
<dbReference type="Pfam" id="PF00134">
    <property type="entry name" value="Cyclin_N"/>
    <property type="match status" value="1"/>
</dbReference>
<dbReference type="InterPro" id="IPR039361">
    <property type="entry name" value="Cyclin"/>
</dbReference>
<dbReference type="InterPro" id="IPR004367">
    <property type="entry name" value="Cyclin_C-dom"/>
</dbReference>
<accession>A0A5C3L379</accession>
<gene>
    <name evidence="8" type="ORF">FA15DRAFT_653850</name>
</gene>
<dbReference type="InterPro" id="IPR006671">
    <property type="entry name" value="Cyclin_N"/>
</dbReference>
<evidence type="ECO:0000313" key="8">
    <source>
        <dbReference type="EMBL" id="TFK27205.1"/>
    </source>
</evidence>
<evidence type="ECO:0000259" key="7">
    <source>
        <dbReference type="SMART" id="SM01332"/>
    </source>
</evidence>
<proteinExistence type="inferred from homology"/>
<name>A0A5C3L379_COPMA</name>
<dbReference type="Proteomes" id="UP000307440">
    <property type="component" value="Unassembled WGS sequence"/>
</dbReference>
<feature type="compositionally biased region" description="Acidic residues" evidence="5">
    <location>
        <begin position="197"/>
        <end position="212"/>
    </location>
</feature>
<dbReference type="SUPFAM" id="SSF47954">
    <property type="entry name" value="Cyclin-like"/>
    <property type="match status" value="2"/>
</dbReference>